<evidence type="ECO:0000313" key="1">
    <source>
        <dbReference type="EMBL" id="CAF1413156.1"/>
    </source>
</evidence>
<gene>
    <name evidence="1" type="ORF">SEV965_LOCUS31952</name>
</gene>
<sequence length="179" mass="20705">MAEQIQCRISAKLKNKVYELIAHENRDASDHEQMSIVLRVIDNTKVATSNYFIEEYLLDSVITSTIGRQDNDENEYYYRIYIDHQVIDNILVEFEDRFSSKNLEILSGISSLCPDSNTFLDFDSLKPIANHLNVDLQVLSNELMVVKPMLQNKSLTTIIDLYKELYGFQEVFPSLVTLI</sequence>
<comment type="caution">
    <text evidence="1">The sequence shown here is derived from an EMBL/GenBank/DDBJ whole genome shotgun (WGS) entry which is preliminary data.</text>
</comment>
<organism evidence="1 2">
    <name type="scientific">Rotaria sordida</name>
    <dbReference type="NCBI Taxonomy" id="392033"/>
    <lineage>
        <taxon>Eukaryota</taxon>
        <taxon>Metazoa</taxon>
        <taxon>Spiralia</taxon>
        <taxon>Gnathifera</taxon>
        <taxon>Rotifera</taxon>
        <taxon>Eurotatoria</taxon>
        <taxon>Bdelloidea</taxon>
        <taxon>Philodinida</taxon>
        <taxon>Philodinidae</taxon>
        <taxon>Rotaria</taxon>
    </lineage>
</organism>
<proteinExistence type="predicted"/>
<dbReference type="EMBL" id="CAJNOU010003845">
    <property type="protein sequence ID" value="CAF1413156.1"/>
    <property type="molecule type" value="Genomic_DNA"/>
</dbReference>
<dbReference type="Proteomes" id="UP000663889">
    <property type="component" value="Unassembled WGS sequence"/>
</dbReference>
<evidence type="ECO:0000313" key="2">
    <source>
        <dbReference type="Proteomes" id="UP000663889"/>
    </source>
</evidence>
<protein>
    <submittedName>
        <fullName evidence="1">Uncharacterized protein</fullName>
    </submittedName>
</protein>
<dbReference type="AlphaFoldDB" id="A0A815M1F4"/>
<accession>A0A815M1F4</accession>
<name>A0A815M1F4_9BILA</name>
<reference evidence="1" key="1">
    <citation type="submission" date="2021-02" db="EMBL/GenBank/DDBJ databases">
        <authorList>
            <person name="Nowell W R."/>
        </authorList>
    </citation>
    <scope>NUCLEOTIDE SEQUENCE</scope>
</reference>